<feature type="transmembrane region" description="Helical" evidence="12">
    <location>
        <begin position="446"/>
        <end position="464"/>
    </location>
</feature>
<evidence type="ECO:0000313" key="14">
    <source>
        <dbReference type="Proteomes" id="UP000504635"/>
    </source>
</evidence>
<feature type="transmembrane region" description="Helical" evidence="12">
    <location>
        <begin position="91"/>
        <end position="112"/>
    </location>
</feature>
<dbReference type="FunFam" id="1.20.1250.20:FF:000144">
    <property type="entry name" value="Picot, isoform B"/>
    <property type="match status" value="1"/>
</dbReference>
<evidence type="ECO:0000256" key="6">
    <source>
        <dbReference type="ARBA" id="ARBA00022989"/>
    </source>
</evidence>
<accession>A0A6J2YG52</accession>
<dbReference type="CDD" id="cd17318">
    <property type="entry name" value="MFS_SLC17"/>
    <property type="match status" value="1"/>
</dbReference>
<feature type="transmembrane region" description="Helical" evidence="12">
    <location>
        <begin position="375"/>
        <end position="398"/>
    </location>
</feature>
<evidence type="ECO:0000259" key="13">
    <source>
        <dbReference type="PROSITE" id="PS50850"/>
    </source>
</evidence>
<evidence type="ECO:0000256" key="1">
    <source>
        <dbReference type="ARBA" id="ARBA00004141"/>
    </source>
</evidence>
<feature type="transmembrane region" description="Helical" evidence="12">
    <location>
        <begin position="119"/>
        <end position="142"/>
    </location>
</feature>
<organism evidence="14 15">
    <name type="scientific">Sitophilus oryzae</name>
    <name type="common">Rice weevil</name>
    <name type="synonym">Curculio oryzae</name>
    <dbReference type="NCBI Taxonomy" id="7048"/>
    <lineage>
        <taxon>Eukaryota</taxon>
        <taxon>Metazoa</taxon>
        <taxon>Ecdysozoa</taxon>
        <taxon>Arthropoda</taxon>
        <taxon>Hexapoda</taxon>
        <taxon>Insecta</taxon>
        <taxon>Pterygota</taxon>
        <taxon>Neoptera</taxon>
        <taxon>Endopterygota</taxon>
        <taxon>Coleoptera</taxon>
        <taxon>Polyphaga</taxon>
        <taxon>Cucujiformia</taxon>
        <taxon>Curculionidae</taxon>
        <taxon>Dryophthorinae</taxon>
        <taxon>Sitophilus</taxon>
    </lineage>
</organism>
<gene>
    <name evidence="15" type="primary">LOC115886913</name>
</gene>
<dbReference type="KEGG" id="soy:115886913"/>
<name>A0A6J2YG52_SITOR</name>
<dbReference type="InterPro" id="IPR050382">
    <property type="entry name" value="MFS_Na/Anion_cotransporter"/>
</dbReference>
<dbReference type="Proteomes" id="UP000504635">
    <property type="component" value="Unplaced"/>
</dbReference>
<keyword evidence="7" id="KW-0915">Sodium</keyword>
<evidence type="ECO:0000256" key="12">
    <source>
        <dbReference type="SAM" id="Phobius"/>
    </source>
</evidence>
<dbReference type="InterPro" id="IPR011701">
    <property type="entry name" value="MFS"/>
</dbReference>
<dbReference type="OrthoDB" id="2985014at2759"/>
<comment type="similarity">
    <text evidence="2">Belongs to the major facilitator superfamily. Sodium/anion cotransporter family.</text>
</comment>
<evidence type="ECO:0000256" key="4">
    <source>
        <dbReference type="ARBA" id="ARBA00022692"/>
    </source>
</evidence>
<feature type="transmembrane region" description="Helical" evidence="12">
    <location>
        <begin position="317"/>
        <end position="338"/>
    </location>
</feature>
<dbReference type="SUPFAM" id="SSF103473">
    <property type="entry name" value="MFS general substrate transporter"/>
    <property type="match status" value="1"/>
</dbReference>
<dbReference type="FunFam" id="1.20.1250.20:FF:000003">
    <property type="entry name" value="Solute carrier family 17 member 3"/>
    <property type="match status" value="1"/>
</dbReference>
<feature type="transmembrane region" description="Helical" evidence="12">
    <location>
        <begin position="181"/>
        <end position="208"/>
    </location>
</feature>
<reference evidence="15" key="1">
    <citation type="submission" date="2025-08" db="UniProtKB">
        <authorList>
            <consortium name="RefSeq"/>
        </authorList>
    </citation>
    <scope>IDENTIFICATION</scope>
    <source>
        <tissue evidence="15">Gonads</tissue>
    </source>
</reference>
<dbReference type="InterPro" id="IPR005829">
    <property type="entry name" value="Sugar_transporter_CS"/>
</dbReference>
<evidence type="ECO:0000256" key="11">
    <source>
        <dbReference type="ARBA" id="ARBA00068450"/>
    </source>
</evidence>
<dbReference type="Pfam" id="PF07690">
    <property type="entry name" value="MFS_1"/>
    <property type="match status" value="1"/>
</dbReference>
<evidence type="ECO:0000256" key="3">
    <source>
        <dbReference type="ARBA" id="ARBA00022448"/>
    </source>
</evidence>
<feature type="transmembrane region" description="Helical" evidence="12">
    <location>
        <begin position="214"/>
        <end position="233"/>
    </location>
</feature>
<proteinExistence type="inferred from homology"/>
<dbReference type="PROSITE" id="PS50850">
    <property type="entry name" value="MFS"/>
    <property type="match status" value="1"/>
</dbReference>
<dbReference type="GO" id="GO:0016020">
    <property type="term" value="C:membrane"/>
    <property type="evidence" value="ECO:0007669"/>
    <property type="project" value="UniProtKB-SubCell"/>
</dbReference>
<dbReference type="GO" id="GO:0006814">
    <property type="term" value="P:sodium ion transport"/>
    <property type="evidence" value="ECO:0007669"/>
    <property type="project" value="UniProtKB-KW"/>
</dbReference>
<keyword evidence="9" id="KW-0406">Ion transport</keyword>
<dbReference type="GO" id="GO:0015293">
    <property type="term" value="F:symporter activity"/>
    <property type="evidence" value="ECO:0007669"/>
    <property type="project" value="UniProtKB-KW"/>
</dbReference>
<feature type="transmembrane region" description="Helical" evidence="12">
    <location>
        <begin position="46"/>
        <end position="71"/>
    </location>
</feature>
<keyword evidence="5" id="KW-0769">Symport</keyword>
<evidence type="ECO:0000313" key="15">
    <source>
        <dbReference type="RefSeq" id="XP_030762099.1"/>
    </source>
</evidence>
<evidence type="ECO:0000256" key="2">
    <source>
        <dbReference type="ARBA" id="ARBA00008586"/>
    </source>
</evidence>
<dbReference type="AlphaFoldDB" id="A0A6J2YG52"/>
<comment type="subcellular location">
    <subcellularLocation>
        <location evidence="1">Membrane</location>
        <topology evidence="1">Multi-pass membrane protein</topology>
    </subcellularLocation>
</comment>
<evidence type="ECO:0000256" key="8">
    <source>
        <dbReference type="ARBA" id="ARBA00023136"/>
    </source>
</evidence>
<keyword evidence="8 12" id="KW-0472">Membrane</keyword>
<evidence type="ECO:0000256" key="9">
    <source>
        <dbReference type="ARBA" id="ARBA00023201"/>
    </source>
</evidence>
<dbReference type="FunCoup" id="A0A6J2YG52">
    <property type="interactions" value="108"/>
</dbReference>
<protein>
    <recommendedName>
        <fullName evidence="11">Putative inorganic phosphate cotransporter</fullName>
    </recommendedName>
</protein>
<keyword evidence="9" id="KW-0739">Sodium transport</keyword>
<evidence type="ECO:0000256" key="10">
    <source>
        <dbReference type="ARBA" id="ARBA00054632"/>
    </source>
</evidence>
<dbReference type="RefSeq" id="XP_030762099.1">
    <property type="nucleotide sequence ID" value="XM_030906239.1"/>
</dbReference>
<evidence type="ECO:0000256" key="5">
    <source>
        <dbReference type="ARBA" id="ARBA00022847"/>
    </source>
</evidence>
<feature type="transmembrane region" description="Helical" evidence="12">
    <location>
        <begin position="410"/>
        <end position="434"/>
    </location>
</feature>
<keyword evidence="14" id="KW-1185">Reference proteome</keyword>
<feature type="transmembrane region" description="Helical" evidence="12">
    <location>
        <begin position="276"/>
        <end position="297"/>
    </location>
</feature>
<dbReference type="GeneID" id="115886913"/>
<sequence>MTNDTREKYNYAAITKEYIEKYEQKEEFQEDFSNAAPTIGYRHMQVLMYFFLCIVAYGFRVTISVGIVAMTDPTASSNPDIPTYPEWKDKNLILSAFFWGYVIPQTFAGWAANRFGAKWFLVVTMLVQSVLGTLIPLTAAQFGSRGVMISRAVQGLCQGFIYPSLTHLLSQWAPSEERSRLGTVVFAAGPCGTVIAILVTGLISASWYGWPLAFYLYGGLGLLWCIGMVLLGYDKPSYHPKISHSEKMYIEQSLGHTEEKATHSTPWRSIFTSVPVYALVATQIGFNYCFWTMLTQIPTYMNFVMNFNIKQNSLLSSLPYLTLWLLSFVMGFLSDAMINKGILSRTITRKIFNSIGLFIPAAALIVLSYTQPDEYVRGVVLLVIAVGFSSACFSGWAVNPMDLSPNHAGTLMGLTNGFAQCTGAIAPIVIQFLVTEERNPLQWRTVFLITAFLNISTGIIFDIFGSGKVQSWNDEEREDKEKS</sequence>
<feature type="domain" description="Major facilitator superfamily (MFS) profile" evidence="13">
    <location>
        <begin position="46"/>
        <end position="469"/>
    </location>
</feature>
<dbReference type="Gene3D" id="1.20.1250.20">
    <property type="entry name" value="MFS general substrate transporter like domains"/>
    <property type="match status" value="2"/>
</dbReference>
<dbReference type="InParanoid" id="A0A6J2YG52"/>
<dbReference type="PROSITE" id="PS00217">
    <property type="entry name" value="SUGAR_TRANSPORT_2"/>
    <property type="match status" value="1"/>
</dbReference>
<comment type="function">
    <text evidence="10">May be an inorganic phosphate cotransporter.</text>
</comment>
<feature type="transmembrane region" description="Helical" evidence="12">
    <location>
        <begin position="350"/>
        <end position="369"/>
    </location>
</feature>
<dbReference type="InterPro" id="IPR020846">
    <property type="entry name" value="MFS_dom"/>
</dbReference>
<keyword evidence="4 12" id="KW-0812">Transmembrane</keyword>
<keyword evidence="3" id="KW-0813">Transport</keyword>
<evidence type="ECO:0000256" key="7">
    <source>
        <dbReference type="ARBA" id="ARBA00023053"/>
    </source>
</evidence>
<dbReference type="InterPro" id="IPR036259">
    <property type="entry name" value="MFS_trans_sf"/>
</dbReference>
<keyword evidence="6 12" id="KW-1133">Transmembrane helix</keyword>
<dbReference type="PANTHER" id="PTHR11662:SF280">
    <property type="entry name" value="FI21844P1-RELATED"/>
    <property type="match status" value="1"/>
</dbReference>
<dbReference type="GO" id="GO:0006820">
    <property type="term" value="P:monoatomic anion transport"/>
    <property type="evidence" value="ECO:0007669"/>
    <property type="project" value="TreeGrafter"/>
</dbReference>
<dbReference type="PANTHER" id="PTHR11662">
    <property type="entry name" value="SOLUTE CARRIER FAMILY 17"/>
    <property type="match status" value="1"/>
</dbReference>